<keyword evidence="5 8" id="KW-0805">Transcription regulation</keyword>
<keyword evidence="6 8" id="KW-0238">DNA-binding</keyword>
<name>A0ABN6E6M3_9FIRM</name>
<dbReference type="InterPro" id="IPR003796">
    <property type="entry name" value="RNR_NrdR-like"/>
</dbReference>
<evidence type="ECO:0000256" key="5">
    <source>
        <dbReference type="ARBA" id="ARBA00023015"/>
    </source>
</evidence>
<reference evidence="10 11" key="1">
    <citation type="submission" date="2021-02" db="EMBL/GenBank/DDBJ databases">
        <title>Nitrogen-fixing ability and nitrogen fixation related genes of thermophilic fermentative bacteria in the genus Caldicellulosiruptor.</title>
        <authorList>
            <person name="Chen Y."/>
            <person name="Nishihara A."/>
            <person name="Haruta S."/>
        </authorList>
    </citation>
    <scope>NUCLEOTIDE SEQUENCE [LARGE SCALE GENOMIC DNA]</scope>
    <source>
        <strain evidence="10 11">YA01</strain>
    </source>
</reference>
<evidence type="ECO:0000256" key="4">
    <source>
        <dbReference type="ARBA" id="ARBA00022840"/>
    </source>
</evidence>
<organism evidence="10 11">
    <name type="scientific">Caldicellulosiruptor diazotrophicus</name>
    <dbReference type="NCBI Taxonomy" id="2806205"/>
    <lineage>
        <taxon>Bacteria</taxon>
        <taxon>Bacillati</taxon>
        <taxon>Bacillota</taxon>
        <taxon>Bacillota incertae sedis</taxon>
        <taxon>Caldicellulosiruptorales</taxon>
        <taxon>Caldicellulosiruptoraceae</taxon>
        <taxon>Caldicellulosiruptor</taxon>
    </lineage>
</organism>
<dbReference type="HAMAP" id="MF_00440">
    <property type="entry name" value="NrdR"/>
    <property type="match status" value="1"/>
</dbReference>
<keyword evidence="2 8" id="KW-0547">Nucleotide-binding</keyword>
<dbReference type="Pfam" id="PF22811">
    <property type="entry name" value="Zn_ribbon_NrdR"/>
    <property type="match status" value="1"/>
</dbReference>
<keyword evidence="4 8" id="KW-0067">ATP-binding</keyword>
<dbReference type="Pfam" id="PF03477">
    <property type="entry name" value="ATP-cone"/>
    <property type="match status" value="1"/>
</dbReference>
<dbReference type="Proteomes" id="UP000663623">
    <property type="component" value="Chromosome"/>
</dbReference>
<feature type="domain" description="ATP-cone" evidence="9">
    <location>
        <begin position="49"/>
        <end position="139"/>
    </location>
</feature>
<keyword evidence="11" id="KW-1185">Reference proteome</keyword>
<gene>
    <name evidence="8 10" type="primary">nrdR</name>
    <name evidence="10" type="ORF">CaldiYA01_10080</name>
</gene>
<evidence type="ECO:0000256" key="8">
    <source>
        <dbReference type="HAMAP-Rule" id="MF_00440"/>
    </source>
</evidence>
<evidence type="ECO:0000259" key="9">
    <source>
        <dbReference type="PROSITE" id="PS51161"/>
    </source>
</evidence>
<keyword evidence="3 8" id="KW-0862">Zinc</keyword>
<keyword evidence="7 8" id="KW-0804">Transcription</keyword>
<comment type="cofactor">
    <cofactor evidence="8">
        <name>Zn(2+)</name>
        <dbReference type="ChEBI" id="CHEBI:29105"/>
    </cofactor>
    <text evidence="8">Binds 1 zinc ion.</text>
</comment>
<evidence type="ECO:0000256" key="3">
    <source>
        <dbReference type="ARBA" id="ARBA00022833"/>
    </source>
</evidence>
<keyword evidence="1 8" id="KW-0678">Repressor</keyword>
<sequence>MRCPFCGYEDSKVVDTRPTNEGRTIKRRRECLKCQKRFTTYEKIEKQPILVIKKDNRREEFDRNKILNGIIKACQKRPVSIEQMNKIVEEIENEIYNSMREEISSREIGEMVMEKLKKIDEISYVRFASVYRQFKDINTFIEELQKLLTEKIE</sequence>
<keyword evidence="8" id="KW-0479">Metal-binding</keyword>
<evidence type="ECO:0000256" key="1">
    <source>
        <dbReference type="ARBA" id="ARBA00022491"/>
    </source>
</evidence>
<keyword evidence="8" id="KW-0863">Zinc-finger</keyword>
<dbReference type="RefSeq" id="WP_207182138.1">
    <property type="nucleotide sequence ID" value="NZ_AP024480.1"/>
</dbReference>
<dbReference type="PANTHER" id="PTHR30455">
    <property type="entry name" value="TRANSCRIPTIONAL REPRESSOR NRDR"/>
    <property type="match status" value="1"/>
</dbReference>
<proteinExistence type="inferred from homology"/>
<comment type="similarity">
    <text evidence="8">Belongs to the NrdR family.</text>
</comment>
<dbReference type="InterPro" id="IPR005144">
    <property type="entry name" value="ATP-cone_dom"/>
</dbReference>
<accession>A0ABN6E6M3</accession>
<evidence type="ECO:0000256" key="7">
    <source>
        <dbReference type="ARBA" id="ARBA00023163"/>
    </source>
</evidence>
<dbReference type="PROSITE" id="PS51161">
    <property type="entry name" value="ATP_CONE"/>
    <property type="match status" value="1"/>
</dbReference>
<dbReference type="EMBL" id="AP024480">
    <property type="protein sequence ID" value="BCS81048.1"/>
    <property type="molecule type" value="Genomic_DNA"/>
</dbReference>
<evidence type="ECO:0000256" key="2">
    <source>
        <dbReference type="ARBA" id="ARBA00022741"/>
    </source>
</evidence>
<evidence type="ECO:0000256" key="6">
    <source>
        <dbReference type="ARBA" id="ARBA00023125"/>
    </source>
</evidence>
<evidence type="ECO:0000313" key="10">
    <source>
        <dbReference type="EMBL" id="BCS81048.1"/>
    </source>
</evidence>
<dbReference type="InterPro" id="IPR055173">
    <property type="entry name" value="NrdR-like_N"/>
</dbReference>
<protein>
    <recommendedName>
        <fullName evidence="8">Transcriptional repressor NrdR</fullName>
    </recommendedName>
</protein>
<dbReference type="PANTHER" id="PTHR30455:SF2">
    <property type="entry name" value="TRANSCRIPTIONAL REPRESSOR NRDR"/>
    <property type="match status" value="1"/>
</dbReference>
<evidence type="ECO:0000313" key="11">
    <source>
        <dbReference type="Proteomes" id="UP000663623"/>
    </source>
</evidence>
<comment type="function">
    <text evidence="8">Negatively regulates transcription of bacterial ribonucleotide reductase nrd genes and operons by binding to NrdR-boxes.</text>
</comment>
<feature type="zinc finger region" evidence="8">
    <location>
        <begin position="3"/>
        <end position="34"/>
    </location>
</feature>
<dbReference type="NCBIfam" id="TIGR00244">
    <property type="entry name" value="transcriptional regulator NrdR"/>
    <property type="match status" value="1"/>
</dbReference>